<keyword evidence="3" id="KW-0479">Metal-binding</keyword>
<evidence type="ECO:0000256" key="2">
    <source>
        <dbReference type="ARBA" id="ARBA00022714"/>
    </source>
</evidence>
<keyword evidence="4" id="KW-0560">Oxidoreductase</keyword>
<dbReference type="GO" id="GO:0005506">
    <property type="term" value="F:iron ion binding"/>
    <property type="evidence" value="ECO:0007669"/>
    <property type="project" value="InterPro"/>
</dbReference>
<dbReference type="OrthoDB" id="5298925at2"/>
<dbReference type="Proteomes" id="UP000075799">
    <property type="component" value="Unassembled WGS sequence"/>
</dbReference>
<dbReference type="PANTHER" id="PTHR43756">
    <property type="entry name" value="CHOLINE MONOOXYGENASE, CHLOROPLASTIC"/>
    <property type="match status" value="1"/>
</dbReference>
<dbReference type="InterPro" id="IPR015879">
    <property type="entry name" value="Ring_hydroxy_dOase_asu_C_dom"/>
</dbReference>
<feature type="domain" description="Rieske" evidence="8">
    <location>
        <begin position="53"/>
        <end position="160"/>
    </location>
</feature>
<dbReference type="Gene3D" id="3.90.380.10">
    <property type="entry name" value="Naphthalene 1,2-dioxygenase Alpha Subunit, Chain A, domain 1"/>
    <property type="match status" value="2"/>
</dbReference>
<name>A0A162GFA8_BDEBC</name>
<dbReference type="PANTHER" id="PTHR43756:SF5">
    <property type="entry name" value="CHOLINE MONOOXYGENASE, CHLOROPLASTIC"/>
    <property type="match status" value="1"/>
</dbReference>
<proteinExistence type="predicted"/>
<dbReference type="SUPFAM" id="SSF50022">
    <property type="entry name" value="ISP domain"/>
    <property type="match status" value="1"/>
</dbReference>
<dbReference type="Pfam" id="PF00355">
    <property type="entry name" value="Rieske"/>
    <property type="match status" value="1"/>
</dbReference>
<dbReference type="EMBL" id="LUKD01000001">
    <property type="protein sequence ID" value="KYG68007.1"/>
    <property type="molecule type" value="Genomic_DNA"/>
</dbReference>
<comment type="caution">
    <text evidence="9">The sequence shown here is derived from an EMBL/GenBank/DDBJ whole genome shotgun (WGS) entry which is preliminary data.</text>
</comment>
<dbReference type="GO" id="GO:0016491">
    <property type="term" value="F:oxidoreductase activity"/>
    <property type="evidence" value="ECO:0007669"/>
    <property type="project" value="UniProtKB-KW"/>
</dbReference>
<dbReference type="PROSITE" id="PS51296">
    <property type="entry name" value="RIESKE"/>
    <property type="match status" value="1"/>
</dbReference>
<dbReference type="InterPro" id="IPR036922">
    <property type="entry name" value="Rieske_2Fe-2S_sf"/>
</dbReference>
<dbReference type="InterPro" id="IPR001663">
    <property type="entry name" value="Rng_hydr_dOase-A"/>
</dbReference>
<dbReference type="AlphaFoldDB" id="A0A162GFA8"/>
<evidence type="ECO:0000256" key="4">
    <source>
        <dbReference type="ARBA" id="ARBA00023002"/>
    </source>
</evidence>
<sequence>MKTLQQIQQQALLHMEYGRLELGPSVSANPVSSYLDLALYEKEMDGIVKKRPLPWIDSSKVKNVGESYSAEFLGVPIIAVRDEQRKIRVYLNACRHRGAQLKVVKEEQIKLVCPFHGWSYSTNGNPSEIPERQNCFASVSSTAFRLKELPAYEAAGMIWIILSQDEFSFPSAFQQLLEDREELGFLPRHALTEKSFIANFNWKLGVEAFLEVYHFTHAHAPYLAQLQFPNLSISDTQGENCRIVVPLRKPSEDTSLLQWAQVMYFIFPSSFLLFYDDHVALISLLPLSINQTLFRAIPLVPSEASKTDSKIQQKIDFLEVIIGQDIEILEGIQKGLQCKANRLFTFTRLEYLLAKFHQDLHVGLSTQVP</sequence>
<dbReference type="GO" id="GO:0051537">
    <property type="term" value="F:2 iron, 2 sulfur cluster binding"/>
    <property type="evidence" value="ECO:0007669"/>
    <property type="project" value="UniProtKB-KW"/>
</dbReference>
<keyword evidence="2" id="KW-0001">2Fe-2S</keyword>
<evidence type="ECO:0000259" key="8">
    <source>
        <dbReference type="PROSITE" id="PS51296"/>
    </source>
</evidence>
<dbReference type="CDD" id="cd03469">
    <property type="entry name" value="Rieske_RO_Alpha_N"/>
    <property type="match status" value="1"/>
</dbReference>
<dbReference type="InterPro" id="IPR015881">
    <property type="entry name" value="ARHD_Rieske_2Fe_2S"/>
</dbReference>
<organism evidence="9 10">
    <name type="scientific">Bdellovibrio bacteriovorus</name>
    <dbReference type="NCBI Taxonomy" id="959"/>
    <lineage>
        <taxon>Bacteria</taxon>
        <taxon>Pseudomonadati</taxon>
        <taxon>Bdellovibrionota</taxon>
        <taxon>Bdellovibrionia</taxon>
        <taxon>Bdellovibrionales</taxon>
        <taxon>Pseudobdellovibrionaceae</taxon>
        <taxon>Bdellovibrio</taxon>
    </lineage>
</organism>
<dbReference type="Pfam" id="PF00848">
    <property type="entry name" value="Ring_hydroxyl_A"/>
    <property type="match status" value="1"/>
</dbReference>
<evidence type="ECO:0000256" key="7">
    <source>
        <dbReference type="ARBA" id="ARBA00023027"/>
    </source>
</evidence>
<evidence type="ECO:0000256" key="1">
    <source>
        <dbReference type="ARBA" id="ARBA00001962"/>
    </source>
</evidence>
<keyword evidence="5" id="KW-0408">Iron</keyword>
<dbReference type="RefSeq" id="WP_063204711.1">
    <property type="nucleotide sequence ID" value="NZ_LUKD01000001.1"/>
</dbReference>
<keyword evidence="6" id="KW-0411">Iron-sulfur</keyword>
<dbReference type="Gene3D" id="2.102.10.10">
    <property type="entry name" value="Rieske [2Fe-2S] iron-sulphur domain"/>
    <property type="match status" value="1"/>
</dbReference>
<evidence type="ECO:0000256" key="6">
    <source>
        <dbReference type="ARBA" id="ARBA00023014"/>
    </source>
</evidence>
<reference evidence="9 10" key="1">
    <citation type="submission" date="2016-03" db="EMBL/GenBank/DDBJ databases">
        <authorList>
            <person name="Ploux O."/>
        </authorList>
    </citation>
    <scope>NUCLEOTIDE SEQUENCE [LARGE SCALE GENOMIC DNA]</scope>
    <source>
        <strain evidence="9 10">EC13</strain>
    </source>
</reference>
<evidence type="ECO:0000256" key="5">
    <source>
        <dbReference type="ARBA" id="ARBA00023004"/>
    </source>
</evidence>
<accession>A0A162GFA8</accession>
<dbReference type="PROSITE" id="PS00570">
    <property type="entry name" value="RING_HYDROXYL_ALPHA"/>
    <property type="match status" value="1"/>
</dbReference>
<evidence type="ECO:0000256" key="3">
    <source>
        <dbReference type="ARBA" id="ARBA00022723"/>
    </source>
</evidence>
<dbReference type="InterPro" id="IPR017941">
    <property type="entry name" value="Rieske_2Fe-2S"/>
</dbReference>
<comment type="cofactor">
    <cofactor evidence="1">
        <name>Fe cation</name>
        <dbReference type="ChEBI" id="CHEBI:24875"/>
    </cofactor>
</comment>
<keyword evidence="7" id="KW-0520">NAD</keyword>
<protein>
    <recommendedName>
        <fullName evidence="8">Rieske domain-containing protein</fullName>
    </recommendedName>
</protein>
<evidence type="ECO:0000313" key="10">
    <source>
        <dbReference type="Proteomes" id="UP000075799"/>
    </source>
</evidence>
<dbReference type="SUPFAM" id="SSF55961">
    <property type="entry name" value="Bet v1-like"/>
    <property type="match status" value="1"/>
</dbReference>
<gene>
    <name evidence="9" type="ORF">AZI87_01675</name>
</gene>
<evidence type="ECO:0000313" key="9">
    <source>
        <dbReference type="EMBL" id="KYG68007.1"/>
    </source>
</evidence>